<feature type="region of interest" description="Disordered" evidence="1">
    <location>
        <begin position="1"/>
        <end position="29"/>
    </location>
</feature>
<dbReference type="Proteomes" id="UP000245956">
    <property type="component" value="Unassembled WGS sequence"/>
</dbReference>
<evidence type="ECO:0000256" key="1">
    <source>
        <dbReference type="SAM" id="MobiDB-lite"/>
    </source>
</evidence>
<dbReference type="AlphaFoldDB" id="A0A2U3E4Q4"/>
<organism evidence="3 4">
    <name type="scientific">Purpureocillium lilacinum</name>
    <name type="common">Paecilomyces lilacinus</name>
    <dbReference type="NCBI Taxonomy" id="33203"/>
    <lineage>
        <taxon>Eukaryota</taxon>
        <taxon>Fungi</taxon>
        <taxon>Dikarya</taxon>
        <taxon>Ascomycota</taxon>
        <taxon>Pezizomycotina</taxon>
        <taxon>Sordariomycetes</taxon>
        <taxon>Hypocreomycetidae</taxon>
        <taxon>Hypocreales</taxon>
        <taxon>Ophiocordycipitaceae</taxon>
        <taxon>Purpureocillium</taxon>
    </lineage>
</organism>
<evidence type="ECO:0000313" key="3">
    <source>
        <dbReference type="EMBL" id="PWI69490.1"/>
    </source>
</evidence>
<dbReference type="Proteomes" id="UP001287286">
    <property type="component" value="Unassembled WGS sequence"/>
</dbReference>
<gene>
    <name evidence="3" type="ORF">PCL_01137</name>
    <name evidence="2" type="ORF">Purlil1_8002</name>
</gene>
<keyword evidence="5" id="KW-1185">Reference proteome</keyword>
<dbReference type="EMBL" id="JAWRVI010000030">
    <property type="protein sequence ID" value="KAK4087671.1"/>
    <property type="molecule type" value="Genomic_DNA"/>
</dbReference>
<name>A0A2U3E4Q4_PURLI</name>
<feature type="region of interest" description="Disordered" evidence="1">
    <location>
        <begin position="102"/>
        <end position="158"/>
    </location>
</feature>
<feature type="compositionally biased region" description="Polar residues" evidence="1">
    <location>
        <begin position="109"/>
        <end position="127"/>
    </location>
</feature>
<reference evidence="3" key="1">
    <citation type="submission" date="2015-05" db="EMBL/GenBank/DDBJ databases">
        <authorList>
            <person name="Wang D.B."/>
            <person name="Wang M."/>
        </authorList>
    </citation>
    <scope>NUCLEOTIDE SEQUENCE</scope>
    <source>
        <strain evidence="3">36-1</strain>
    </source>
</reference>
<comment type="caution">
    <text evidence="3">The sequence shown here is derived from an EMBL/GenBank/DDBJ whole genome shotgun (WGS) entry which is preliminary data.</text>
</comment>
<feature type="compositionally biased region" description="Basic residues" evidence="1">
    <location>
        <begin position="16"/>
        <end position="28"/>
    </location>
</feature>
<reference evidence="2 5" key="4">
    <citation type="journal article" date="2024" name="Microbiol. Resour. Announc.">
        <title>Genome annotations for the ascomycete fungi Trichoderma harzianum, Trichoderma aggressivum, and Purpureocillium lilacinum.</title>
        <authorList>
            <person name="Beijen E.P.W."/>
            <person name="Ohm R.A."/>
        </authorList>
    </citation>
    <scope>NUCLEOTIDE SEQUENCE [LARGE SCALE GENOMIC DNA]</scope>
    <source>
        <strain evidence="2 5">CBS 150709</strain>
    </source>
</reference>
<accession>A0A2U3E4Q4</accession>
<evidence type="ECO:0000313" key="4">
    <source>
        <dbReference type="Proteomes" id="UP000245956"/>
    </source>
</evidence>
<protein>
    <submittedName>
        <fullName evidence="3">Uncharacterized protein</fullName>
    </submittedName>
</protein>
<feature type="compositionally biased region" description="Basic residues" evidence="1">
    <location>
        <begin position="140"/>
        <end position="158"/>
    </location>
</feature>
<reference evidence="2" key="3">
    <citation type="submission" date="2023-11" db="EMBL/GenBank/DDBJ databases">
        <authorList>
            <person name="Beijen E."/>
            <person name="Ohm R.A."/>
        </authorList>
    </citation>
    <scope>NUCLEOTIDE SEQUENCE</scope>
    <source>
        <strain evidence="2">CBS 150709</strain>
    </source>
</reference>
<dbReference type="EMBL" id="LCWV01000012">
    <property type="protein sequence ID" value="PWI69490.1"/>
    <property type="molecule type" value="Genomic_DNA"/>
</dbReference>
<proteinExistence type="predicted"/>
<reference evidence="3 4" key="2">
    <citation type="journal article" date="2016" name="Front. Microbiol.">
        <title>Genome and transcriptome sequences reveal the specific parasitism of the nematophagous Purpureocillium lilacinum 36-1.</title>
        <authorList>
            <person name="Xie J."/>
            <person name="Li S."/>
            <person name="Mo C."/>
            <person name="Xiao X."/>
            <person name="Peng D."/>
            <person name="Wang G."/>
            <person name="Xiao Y."/>
        </authorList>
    </citation>
    <scope>NUCLEOTIDE SEQUENCE [LARGE SCALE GENOMIC DNA]</scope>
    <source>
        <strain evidence="3 4">36-1</strain>
    </source>
</reference>
<sequence>MPPNRLRDAAAASSPPRRRRRIGGHHQTSHGMTDLLLVVGPESPHHFAVSVCPSLSLVLKSPRVPLPLRDARSFVCRSRALVLPSYVIASLHNFTQQPRLKTKSDRLSRLSTRSWPCPAVSTQPNPATTTSDRTRTSTRSSHKRQLQSHPRWLLRRQL</sequence>
<evidence type="ECO:0000313" key="5">
    <source>
        <dbReference type="Proteomes" id="UP001287286"/>
    </source>
</evidence>
<evidence type="ECO:0000313" key="2">
    <source>
        <dbReference type="EMBL" id="KAK4087671.1"/>
    </source>
</evidence>